<keyword evidence="6" id="KW-1185">Reference proteome</keyword>
<evidence type="ECO:0000313" key="5">
    <source>
        <dbReference type="EMBL" id="ATG55736.1"/>
    </source>
</evidence>
<keyword evidence="2" id="KW-0067">ATP-binding</keyword>
<evidence type="ECO:0000313" key="6">
    <source>
        <dbReference type="Proteomes" id="UP000217889"/>
    </source>
</evidence>
<dbReference type="Pfam" id="PF12705">
    <property type="entry name" value="PDDEXK_1"/>
    <property type="match status" value="1"/>
</dbReference>
<keyword evidence="2" id="KW-0378">Hydrolase</keyword>
<gene>
    <name evidence="5" type="ORF">CFK41_13850</name>
</gene>
<evidence type="ECO:0000256" key="3">
    <source>
        <dbReference type="ARBA" id="ARBA00023204"/>
    </source>
</evidence>
<protein>
    <recommendedName>
        <fullName evidence="4">PD-(D/E)XK endonuclease-like domain-containing protein</fullName>
    </recommendedName>
</protein>
<dbReference type="AlphaFoldDB" id="A0A291H052"/>
<evidence type="ECO:0000256" key="2">
    <source>
        <dbReference type="ARBA" id="ARBA00022806"/>
    </source>
</evidence>
<name>A0A291H052_9MICO</name>
<dbReference type="RefSeq" id="WP_096800196.1">
    <property type="nucleotide sequence ID" value="NZ_CP023564.1"/>
</dbReference>
<dbReference type="KEGG" id="bgg:CFK41_13850"/>
<dbReference type="EMBL" id="CP023564">
    <property type="protein sequence ID" value="ATG55736.1"/>
    <property type="molecule type" value="Genomic_DNA"/>
</dbReference>
<keyword evidence="1" id="KW-0227">DNA damage</keyword>
<proteinExistence type="predicted"/>
<sequence length="900" mass="96101">MRIEFGWSLDGSAWADGTGAHGTARMGPRALVQLLQNRLGLTRPSIEQAVRVAEHARAIARADHPWPRGSFAVDPWSTATTLLSWRDAAVAAGARLRPAPGQPERIAALCAIEELRTASAAAPGAADDLRELVDVLEQEVTWPLGIEELICHEALTDLPGLWPQLLELLDRAGVRVTEVEAAVSRRPELLILEAEDEWSAAETAARLLAGREGAPLQILAGADTVVLDQELHRRDLPAVGVAEPAADRTALQILPLFLSLAVAPVDVQQLAALLDLRVMDAPESGGDHVGLVPARARAALLDALAQEPGTGGTAWRRTIAALEADQEISGSGLAIVRALDALVADPIPPAQLTPSRLRTATEPLGARLRALGQGDPGLTRATAHLQVLLDVLGTLDEGTALGERELSQIVDSAGGRAASPFARPEATTAWRTCSRPAQLLPRGGDVLWWGADRDDARTGVQWDAAEVEALTALGAHLLEPARLAALETDAGLRGLRGADRLVVVRTRRRTEKATAPHALLAHLAAERAEPGQGVAEVLAGLTLSPADALVDDGFELAGSRRPLRVPTPARIPEPPRDLTRQVAPAPHIVPPRLSYSQAENLLGCRQKWTFGNGLQIRAASVATVPTGNRMIGTLVHAVVEELVLSAEEEEGRTGPPTPERIREEIMAQVPRLASELELPGREVELASLREQAVRSLVEFFDRLGAAGLVITSVESRFEEPLTLHLRRGDLTVPFLGFRDVLAEDASGAPTVIDLKWTYAAQKYPDLFDTGEALQLASYAVSLHDDRTDVGYFLLSQGEFVASNPALDPHGRPTLDIEDLWSRGTTGMTEALEAIGDGVVDARSGQILLDAGQDLSTPRTEAKKTYARAREAARGAGSLVVDARCDYCEFSLLCGMRGDAS</sequence>
<keyword evidence="2" id="KW-0547">Nucleotide-binding</keyword>
<accession>A0A291H052</accession>
<keyword evidence="2" id="KW-0347">Helicase</keyword>
<keyword evidence="3" id="KW-0234">DNA repair</keyword>
<dbReference type="GO" id="GO:0004386">
    <property type="term" value="F:helicase activity"/>
    <property type="evidence" value="ECO:0007669"/>
    <property type="project" value="UniProtKB-KW"/>
</dbReference>
<evidence type="ECO:0000256" key="1">
    <source>
        <dbReference type="ARBA" id="ARBA00022763"/>
    </source>
</evidence>
<organism evidence="5 6">
    <name type="scientific">Brachybacterium ginsengisoli</name>
    <dbReference type="NCBI Taxonomy" id="1331682"/>
    <lineage>
        <taxon>Bacteria</taxon>
        <taxon>Bacillati</taxon>
        <taxon>Actinomycetota</taxon>
        <taxon>Actinomycetes</taxon>
        <taxon>Micrococcales</taxon>
        <taxon>Dermabacteraceae</taxon>
        <taxon>Brachybacterium</taxon>
    </lineage>
</organism>
<dbReference type="InterPro" id="IPR038726">
    <property type="entry name" value="PDDEXK_AddAB-type"/>
</dbReference>
<feature type="domain" description="PD-(D/E)XK endonuclease-like" evidence="4">
    <location>
        <begin position="592"/>
        <end position="893"/>
    </location>
</feature>
<dbReference type="Proteomes" id="UP000217889">
    <property type="component" value="Chromosome"/>
</dbReference>
<dbReference type="OrthoDB" id="1488830at2"/>
<dbReference type="GO" id="GO:0006281">
    <property type="term" value="P:DNA repair"/>
    <property type="evidence" value="ECO:0007669"/>
    <property type="project" value="UniProtKB-KW"/>
</dbReference>
<evidence type="ECO:0000259" key="4">
    <source>
        <dbReference type="Pfam" id="PF12705"/>
    </source>
</evidence>
<reference evidence="5 6" key="1">
    <citation type="journal article" date="2014" name="Int. J. Syst. Evol. Microbiol.">
        <title>Brachybacterium ginsengisoli sp. nov., isolated from soil of a ginseng field.</title>
        <authorList>
            <person name="Hoang V.A."/>
            <person name="Kim Y.J."/>
            <person name="Nguyen N.L."/>
            <person name="Yang D.C."/>
        </authorList>
    </citation>
    <scope>NUCLEOTIDE SEQUENCE [LARGE SCALE GENOMIC DNA]</scope>
    <source>
        <strain evidence="5 6">DCY80</strain>
    </source>
</reference>